<dbReference type="OrthoDB" id="7058882at2"/>
<evidence type="ECO:0000313" key="1">
    <source>
        <dbReference type="EMBL" id="ODA29950.1"/>
    </source>
</evidence>
<dbReference type="STRING" id="1841610.A6X21_06305"/>
<dbReference type="AlphaFoldDB" id="A0A1C3E9P6"/>
<keyword evidence="2" id="KW-1185">Reference proteome</keyword>
<protein>
    <recommendedName>
        <fullName evidence="3">RiboL-PSP-HEPN domain-containing protein</fullName>
    </recommendedName>
</protein>
<organism evidence="1 2">
    <name type="scientific">Planctopirus hydrillae</name>
    <dbReference type="NCBI Taxonomy" id="1841610"/>
    <lineage>
        <taxon>Bacteria</taxon>
        <taxon>Pseudomonadati</taxon>
        <taxon>Planctomycetota</taxon>
        <taxon>Planctomycetia</taxon>
        <taxon>Planctomycetales</taxon>
        <taxon>Planctomycetaceae</taxon>
        <taxon>Planctopirus</taxon>
    </lineage>
</organism>
<gene>
    <name evidence="1" type="ORF">A6X21_06305</name>
</gene>
<proteinExistence type="predicted"/>
<reference evidence="1 2" key="1">
    <citation type="submission" date="2016-05" db="EMBL/GenBank/DDBJ databases">
        <title>Genomic and physiological characterization of Planctopirus sp. isolated from fresh water lake.</title>
        <authorList>
            <person name="Subhash Y."/>
            <person name="Ramana C."/>
        </authorList>
    </citation>
    <scope>NUCLEOTIDE SEQUENCE [LARGE SCALE GENOMIC DNA]</scope>
    <source>
        <strain evidence="1 2">JC280</strain>
    </source>
</reference>
<dbReference type="RefSeq" id="WP_068848808.1">
    <property type="nucleotide sequence ID" value="NZ_LYDR01000116.1"/>
</dbReference>
<dbReference type="Proteomes" id="UP000094828">
    <property type="component" value="Unassembled WGS sequence"/>
</dbReference>
<accession>A0A1C3E9P6</accession>
<sequence>MAHQDNLDLFRKTVAQYIGFIDNSYHRDGSGRAIFNQQFQEFCVQSAFLGIFVAWESFLESSLSDYALGVSGVSGRSIVKYISPLDRDHSGRMLVGAQKYVDWANHETVVKLASVYLEDGEPFKTNINSISLVLSDLRTIRNACAHMSSSTSSKLDAAACRLLGRRCSNVTVTSLLTEMDPSSQAGDTILDMFLSFLDACAENIAHAR</sequence>
<name>A0A1C3E9P6_9PLAN</name>
<evidence type="ECO:0000313" key="2">
    <source>
        <dbReference type="Proteomes" id="UP000094828"/>
    </source>
</evidence>
<comment type="caution">
    <text evidence="1">The sequence shown here is derived from an EMBL/GenBank/DDBJ whole genome shotgun (WGS) entry which is preliminary data.</text>
</comment>
<dbReference type="EMBL" id="LYDR01000116">
    <property type="protein sequence ID" value="ODA29950.1"/>
    <property type="molecule type" value="Genomic_DNA"/>
</dbReference>
<evidence type="ECO:0008006" key="3">
    <source>
        <dbReference type="Google" id="ProtNLM"/>
    </source>
</evidence>